<evidence type="ECO:0000313" key="1">
    <source>
        <dbReference type="EMBL" id="KAK3916269.1"/>
    </source>
</evidence>
<gene>
    <name evidence="1" type="ORF">KUF71_006137</name>
</gene>
<reference evidence="1" key="2">
    <citation type="journal article" date="2023" name="BMC Genomics">
        <title>Pest status, molecular evolution, and epigenetic factors derived from the genome assembly of Frankliniella fusca, a thysanopteran phytovirus vector.</title>
        <authorList>
            <person name="Catto M.A."/>
            <person name="Labadie P.E."/>
            <person name="Jacobson A.L."/>
            <person name="Kennedy G.G."/>
            <person name="Srinivasan R."/>
            <person name="Hunt B.G."/>
        </authorList>
    </citation>
    <scope>NUCLEOTIDE SEQUENCE</scope>
    <source>
        <strain evidence="1">PL_HMW_Pooled</strain>
    </source>
</reference>
<name>A0AAE1H861_9NEOP</name>
<keyword evidence="2" id="KW-1185">Reference proteome</keyword>
<organism evidence="1 2">
    <name type="scientific">Frankliniella fusca</name>
    <dbReference type="NCBI Taxonomy" id="407009"/>
    <lineage>
        <taxon>Eukaryota</taxon>
        <taxon>Metazoa</taxon>
        <taxon>Ecdysozoa</taxon>
        <taxon>Arthropoda</taxon>
        <taxon>Hexapoda</taxon>
        <taxon>Insecta</taxon>
        <taxon>Pterygota</taxon>
        <taxon>Neoptera</taxon>
        <taxon>Paraneoptera</taxon>
        <taxon>Thysanoptera</taxon>
        <taxon>Terebrantia</taxon>
        <taxon>Thripoidea</taxon>
        <taxon>Thripidae</taxon>
        <taxon>Frankliniella</taxon>
    </lineage>
</organism>
<evidence type="ECO:0000313" key="2">
    <source>
        <dbReference type="Proteomes" id="UP001219518"/>
    </source>
</evidence>
<accession>A0AAE1H861</accession>
<dbReference type="EMBL" id="JAHWGI010000505">
    <property type="protein sequence ID" value="KAK3916269.1"/>
    <property type="molecule type" value="Genomic_DNA"/>
</dbReference>
<proteinExistence type="predicted"/>
<dbReference type="Proteomes" id="UP001219518">
    <property type="component" value="Unassembled WGS sequence"/>
</dbReference>
<protein>
    <submittedName>
        <fullName evidence="1">Carbamoyl-phosphate synthase large chain</fullName>
    </submittedName>
</protein>
<reference evidence="1" key="1">
    <citation type="submission" date="2021-07" db="EMBL/GenBank/DDBJ databases">
        <authorList>
            <person name="Catto M.A."/>
            <person name="Jacobson A."/>
            <person name="Kennedy G."/>
            <person name="Labadie P."/>
            <person name="Hunt B.G."/>
            <person name="Srinivasan R."/>
        </authorList>
    </citation>
    <scope>NUCLEOTIDE SEQUENCE</scope>
    <source>
        <strain evidence="1">PL_HMW_Pooled</strain>
        <tissue evidence="1">Head</tissue>
    </source>
</reference>
<dbReference type="AlphaFoldDB" id="A0AAE1H861"/>
<comment type="caution">
    <text evidence="1">The sequence shown here is derived from an EMBL/GenBank/DDBJ whole genome shotgun (WGS) entry which is preliminary data.</text>
</comment>
<sequence>MYMADPLSRNYQPMQPEDEVLLEKMVHTIRIEDLEMAMSTEKLESLKKDTAKDEVLSQVIQYTQTEWPGGGNGL</sequence>